<dbReference type="SMART" id="SM00060">
    <property type="entry name" value="FN3"/>
    <property type="match status" value="2"/>
</dbReference>
<dbReference type="Proteomes" id="UP001194729">
    <property type="component" value="Unassembled WGS sequence"/>
</dbReference>
<protein>
    <recommendedName>
        <fullName evidence="2">Fibronectin type-III domain-containing protein</fullName>
    </recommendedName>
</protein>
<feature type="non-terminal residue" evidence="3">
    <location>
        <position position="687"/>
    </location>
</feature>
<keyword evidence="1" id="KW-0732">Signal</keyword>
<dbReference type="EMBL" id="JADKYU010000254">
    <property type="protein sequence ID" value="MBF4983699.1"/>
    <property type="molecule type" value="Genomic_DNA"/>
</dbReference>
<dbReference type="CDD" id="cd00063">
    <property type="entry name" value="FN3"/>
    <property type="match status" value="2"/>
</dbReference>
<dbReference type="Gene3D" id="2.60.120.200">
    <property type="match status" value="2"/>
</dbReference>
<dbReference type="SUPFAM" id="SSF49899">
    <property type="entry name" value="Concanavalin A-like lectins/glucanases"/>
    <property type="match status" value="1"/>
</dbReference>
<dbReference type="InterPro" id="IPR003961">
    <property type="entry name" value="FN3_dom"/>
</dbReference>
<evidence type="ECO:0000256" key="1">
    <source>
        <dbReference type="SAM" id="SignalP"/>
    </source>
</evidence>
<feature type="chain" id="PRO_5047485628" description="Fibronectin type-III domain-containing protein" evidence="1">
    <location>
        <begin position="22"/>
        <end position="687"/>
    </location>
</feature>
<dbReference type="Gene3D" id="2.60.40.10">
    <property type="entry name" value="Immunoglobulins"/>
    <property type="match status" value="2"/>
</dbReference>
<dbReference type="PROSITE" id="PS50853">
    <property type="entry name" value="FN3"/>
    <property type="match status" value="2"/>
</dbReference>
<dbReference type="InterPro" id="IPR036116">
    <property type="entry name" value="FN3_sf"/>
</dbReference>
<proteinExistence type="predicted"/>
<feature type="signal peptide" evidence="1">
    <location>
        <begin position="1"/>
        <end position="21"/>
    </location>
</feature>
<name>A0ABS0A2Z7_9FLAO</name>
<evidence type="ECO:0000313" key="3">
    <source>
        <dbReference type="EMBL" id="MBF4983699.1"/>
    </source>
</evidence>
<accession>A0ABS0A2Z7</accession>
<comment type="caution">
    <text evidence="3">The sequence shown here is derived from an EMBL/GenBank/DDBJ whole genome shotgun (WGS) entry which is preliminary data.</text>
</comment>
<evidence type="ECO:0000313" key="4">
    <source>
        <dbReference type="Proteomes" id="UP001194729"/>
    </source>
</evidence>
<gene>
    <name evidence="3" type="ORF">FNJ87_04915</name>
</gene>
<organism evidence="3 4">
    <name type="scientific">Nonlabens mediterrranea</name>
    <dbReference type="NCBI Taxonomy" id="1419947"/>
    <lineage>
        <taxon>Bacteria</taxon>
        <taxon>Pseudomonadati</taxon>
        <taxon>Bacteroidota</taxon>
        <taxon>Flavobacteriia</taxon>
        <taxon>Flavobacteriales</taxon>
        <taxon>Flavobacteriaceae</taxon>
        <taxon>Nonlabens</taxon>
    </lineage>
</organism>
<dbReference type="InterPro" id="IPR013783">
    <property type="entry name" value="Ig-like_fold"/>
</dbReference>
<dbReference type="SUPFAM" id="SSF49265">
    <property type="entry name" value="Fibronectin type III"/>
    <property type="match status" value="1"/>
</dbReference>
<feature type="domain" description="Fibronectin type-III" evidence="2">
    <location>
        <begin position="490"/>
        <end position="583"/>
    </location>
</feature>
<evidence type="ECO:0000259" key="2">
    <source>
        <dbReference type="PROSITE" id="PS50853"/>
    </source>
</evidence>
<keyword evidence="4" id="KW-1185">Reference proteome</keyword>
<sequence>MKLKLLIVSLFTMLLSIGSWAQTTTIIGTGASSGSTGSNGSPIYRSSAGSSFDYSQSVLLYTFADLSAAGIYNGAVISSIGFNKTNAFGVAPGEAGSLTIVMNNTGANSLDTSDTFLNLTSGFSTVYSNASVDETIIPPTAGYVVFVLDTPFIYTGGSIEIGLDWDISVSTGNPTTGGFAFAYDTVTDVKGRGTSSGTPITGSLTTGNTRLYQAEMVYTGGTAPTCLAPTDLAATSNTFDTADLSWITGGSGEMAWDIELGLEGFTPTGTPTNAGVTNPYTAMSLTANTGYDFYVRADCTGGDFSTWSGPFNFRTLCTAVTDFNENFDGVSTPDLPDCWTSFSTTPIGSSASLVQTNTAGDSSAPNGVRMYSGSLTGNIGSGTTDEGENILISPSLSNLGAGTHRIRFSADAGTSTSTIEVGTMADATDPSTFTALGTFSPTTTHAEYLLNFDTYSGTDQFVAFRHVFAGTFDTMYLDDIVWEAIPSCVDVSSPTIDSTTADSITVSWTENNVPAGTAWEVVAVSSGAAAPTAGTSNATTNPFTVSGLTSNTAYDVYVRADCSTVFVGPVSVTTACDAFTAPYTEDFSSFTVASSAFTSENCWSGTGGSYFWESAAGTDTSSSGTGPSPTITTGNYFFTEASSGVAGDITDLVSPMVDLSALTTPALIFDYHMFGAEIGTLDVLVNG</sequence>
<feature type="domain" description="Fibronectin type-III" evidence="2">
    <location>
        <begin position="228"/>
        <end position="318"/>
    </location>
</feature>
<dbReference type="InterPro" id="IPR013320">
    <property type="entry name" value="ConA-like_dom_sf"/>
</dbReference>
<reference evidence="3 4" key="1">
    <citation type="submission" date="2020-11" db="EMBL/GenBank/DDBJ databases">
        <title>P. mediterranea TC4 genome.</title>
        <authorList>
            <person name="Molmeret M."/>
        </authorList>
    </citation>
    <scope>NUCLEOTIDE SEQUENCE [LARGE SCALE GENOMIC DNA]</scope>
    <source>
        <strain evidence="3 4">TC4</strain>
    </source>
</reference>